<organism evidence="5">
    <name type="scientific">Albugo laibachii Nc14</name>
    <dbReference type="NCBI Taxonomy" id="890382"/>
    <lineage>
        <taxon>Eukaryota</taxon>
        <taxon>Sar</taxon>
        <taxon>Stramenopiles</taxon>
        <taxon>Oomycota</taxon>
        <taxon>Peronosporomycetes</taxon>
        <taxon>Albuginales</taxon>
        <taxon>Albuginaceae</taxon>
        <taxon>Albugo</taxon>
    </lineage>
</organism>
<comment type="subcellular location">
    <subcellularLocation>
        <location evidence="2">Cytoplasm</location>
    </subcellularLocation>
    <subcellularLocation>
        <location evidence="1">Nucleus</location>
    </subcellularLocation>
</comment>
<dbReference type="GO" id="GO:0045292">
    <property type="term" value="P:mRNA cis splicing, via spliceosome"/>
    <property type="evidence" value="ECO:0007669"/>
    <property type="project" value="TreeGrafter"/>
</dbReference>
<proteinExistence type="predicted"/>
<dbReference type="GO" id="GO:0000387">
    <property type="term" value="P:spliceosomal snRNP assembly"/>
    <property type="evidence" value="ECO:0007669"/>
    <property type="project" value="TreeGrafter"/>
</dbReference>
<gene>
    <name evidence="5" type="primary">AlNc14C139G7205</name>
    <name evidence="5" type="ORF">ALNC14_081180</name>
</gene>
<evidence type="ECO:0000256" key="4">
    <source>
        <dbReference type="ARBA" id="ARBA00023242"/>
    </source>
</evidence>
<evidence type="ECO:0000256" key="2">
    <source>
        <dbReference type="ARBA" id="ARBA00004496"/>
    </source>
</evidence>
<evidence type="ECO:0000256" key="3">
    <source>
        <dbReference type="ARBA" id="ARBA00022490"/>
    </source>
</evidence>
<dbReference type="PANTHER" id="PTHR21399">
    <property type="entry name" value="CHLORIDE CONDUCTANCE REGULATORY PROTEIN ICLN"/>
    <property type="match status" value="1"/>
</dbReference>
<evidence type="ECO:0000256" key="1">
    <source>
        <dbReference type="ARBA" id="ARBA00004123"/>
    </source>
</evidence>
<dbReference type="InterPro" id="IPR011993">
    <property type="entry name" value="PH-like_dom_sf"/>
</dbReference>
<protein>
    <submittedName>
        <fullName evidence="5">Uncharacterized protein AlNc14C139G7205</fullName>
    </submittedName>
</protein>
<dbReference type="HOGENOM" id="CLU_111816_0_0_1"/>
<keyword evidence="4" id="KW-0539">Nucleus</keyword>
<keyword evidence="3" id="KW-0963">Cytoplasm</keyword>
<dbReference type="Gene3D" id="2.30.29.30">
    <property type="entry name" value="Pleckstrin-homology domain (PH domain)/Phosphotyrosine-binding domain (PTB)"/>
    <property type="match status" value="1"/>
</dbReference>
<dbReference type="PANTHER" id="PTHR21399:SF0">
    <property type="entry name" value="METHYLOSOME SUBUNIT PICLN"/>
    <property type="match status" value="1"/>
</dbReference>
<reference evidence="5" key="2">
    <citation type="submission" date="2011-02" db="EMBL/GenBank/DDBJ databases">
        <authorList>
            <person name="MacLean D."/>
        </authorList>
    </citation>
    <scope>NUCLEOTIDE SEQUENCE</scope>
</reference>
<sequence length="212" mass="23915">MNTLRDQDLDDNGTPILDAETLQEEHIEPEIVLDTFQDVELSINLFSSKPVDESVLNKGKVYVTTRRAIWISNTSSDTSRGYSWDIKCITLHAISRDPAAFPVPCLYCQIEAEDATEVRFVPSQSEDLTRLYLAFSKSAEMNPDEEDVPEGAGEEGNWIYDEDEIRQDAQAAEMCAHYDSMLEVSSEMEQMQFVSGQFDDAEEDPAAENKLL</sequence>
<name>F0WL16_9STRA</name>
<dbReference type="AlphaFoldDB" id="F0WL16"/>
<dbReference type="InterPro" id="IPR039924">
    <property type="entry name" value="ICln/Lot5/Saf5"/>
</dbReference>
<dbReference type="Pfam" id="PF03517">
    <property type="entry name" value="Voldacs"/>
    <property type="match status" value="1"/>
</dbReference>
<evidence type="ECO:0000313" key="5">
    <source>
        <dbReference type="EMBL" id="CCA21975.1"/>
    </source>
</evidence>
<reference evidence="5" key="1">
    <citation type="journal article" date="2011" name="PLoS Biol.">
        <title>Gene gain and loss during evolution of obligate parasitism in the white rust pathogen of Arabidopsis thaliana.</title>
        <authorList>
            <person name="Kemen E."/>
            <person name="Gardiner A."/>
            <person name="Schultz-Larsen T."/>
            <person name="Kemen A.C."/>
            <person name="Balmuth A.L."/>
            <person name="Robert-Seilaniantz A."/>
            <person name="Bailey K."/>
            <person name="Holub E."/>
            <person name="Studholme D.J."/>
            <person name="Maclean D."/>
            <person name="Jones J.D."/>
        </authorList>
    </citation>
    <scope>NUCLEOTIDE SEQUENCE</scope>
</reference>
<dbReference type="GO" id="GO:0005829">
    <property type="term" value="C:cytosol"/>
    <property type="evidence" value="ECO:0007669"/>
    <property type="project" value="TreeGrafter"/>
</dbReference>
<dbReference type="GO" id="GO:0005681">
    <property type="term" value="C:spliceosomal complex"/>
    <property type="evidence" value="ECO:0007669"/>
    <property type="project" value="TreeGrafter"/>
</dbReference>
<accession>F0WL16</accession>
<dbReference type="EMBL" id="FR824184">
    <property type="protein sequence ID" value="CCA21975.1"/>
    <property type="molecule type" value="Genomic_DNA"/>
</dbReference>
<dbReference type="GO" id="GO:0034715">
    <property type="term" value="C:pICln-Sm protein complex"/>
    <property type="evidence" value="ECO:0007669"/>
    <property type="project" value="TreeGrafter"/>
</dbReference>